<dbReference type="EMBL" id="BKCJ010522517">
    <property type="protein sequence ID" value="GFA96053.1"/>
    <property type="molecule type" value="Genomic_DNA"/>
</dbReference>
<organism evidence="1">
    <name type="scientific">Tanacetum cinerariifolium</name>
    <name type="common">Dalmatian daisy</name>
    <name type="synonym">Chrysanthemum cinerariifolium</name>
    <dbReference type="NCBI Taxonomy" id="118510"/>
    <lineage>
        <taxon>Eukaryota</taxon>
        <taxon>Viridiplantae</taxon>
        <taxon>Streptophyta</taxon>
        <taxon>Embryophyta</taxon>
        <taxon>Tracheophyta</taxon>
        <taxon>Spermatophyta</taxon>
        <taxon>Magnoliopsida</taxon>
        <taxon>eudicotyledons</taxon>
        <taxon>Gunneridae</taxon>
        <taxon>Pentapetalae</taxon>
        <taxon>asterids</taxon>
        <taxon>campanulids</taxon>
        <taxon>Asterales</taxon>
        <taxon>Asteraceae</taxon>
        <taxon>Asteroideae</taxon>
        <taxon>Anthemideae</taxon>
        <taxon>Anthemidinae</taxon>
        <taxon>Tanacetum</taxon>
    </lineage>
</organism>
<reference evidence="1" key="1">
    <citation type="journal article" date="2019" name="Sci. Rep.">
        <title>Draft genome of Tanacetum cinerariifolium, the natural source of mosquito coil.</title>
        <authorList>
            <person name="Yamashiro T."/>
            <person name="Shiraishi A."/>
            <person name="Satake H."/>
            <person name="Nakayama K."/>
        </authorList>
    </citation>
    <scope>NUCLEOTIDE SEQUENCE</scope>
</reference>
<comment type="caution">
    <text evidence="1">The sequence shown here is derived from an EMBL/GenBank/DDBJ whole genome shotgun (WGS) entry which is preliminary data.</text>
</comment>
<sequence>MNEMGCSLRVARVVDKEEVHVRAVDKEDMRTQAVDEEDMQERAVLAKTVKAQEQMIVDLQGRLLPLEEITKQLKTGPSDVDHLDKVTSFT</sequence>
<gene>
    <name evidence="1" type="ORF">Tci_668025</name>
</gene>
<name>A0A699KLP8_TANCI</name>
<proteinExistence type="predicted"/>
<protein>
    <submittedName>
        <fullName evidence="1">Uncharacterized protein</fullName>
    </submittedName>
</protein>
<dbReference type="AlphaFoldDB" id="A0A699KLP8"/>
<accession>A0A699KLP8</accession>
<evidence type="ECO:0000313" key="1">
    <source>
        <dbReference type="EMBL" id="GFA96053.1"/>
    </source>
</evidence>